<keyword evidence="12" id="KW-1185">Reference proteome</keyword>
<keyword evidence="7 10" id="KW-0283">Flagellar rotation</keyword>
<dbReference type="PANTHER" id="PTHR35091:SF2">
    <property type="entry name" value="FLAGELLAR PROTEIN FLIL"/>
    <property type="match status" value="1"/>
</dbReference>
<comment type="caution">
    <text evidence="11">The sequence shown here is derived from an EMBL/GenBank/DDBJ whole genome shotgun (WGS) entry which is preliminary data.</text>
</comment>
<evidence type="ECO:0000256" key="5">
    <source>
        <dbReference type="ARBA" id="ARBA00022500"/>
    </source>
</evidence>
<dbReference type="InterPro" id="IPR005503">
    <property type="entry name" value="FliL"/>
</dbReference>
<evidence type="ECO:0000313" key="12">
    <source>
        <dbReference type="Proteomes" id="UP001596147"/>
    </source>
</evidence>
<keyword evidence="11" id="KW-0282">Flagellum</keyword>
<evidence type="ECO:0000256" key="2">
    <source>
        <dbReference type="ARBA" id="ARBA00004162"/>
    </source>
</evidence>
<evidence type="ECO:0000256" key="4">
    <source>
        <dbReference type="ARBA" id="ARBA00022475"/>
    </source>
</evidence>
<evidence type="ECO:0000313" key="11">
    <source>
        <dbReference type="EMBL" id="MFC5463758.1"/>
    </source>
</evidence>
<protein>
    <recommendedName>
        <fullName evidence="10">Flagellar protein FliL</fullName>
    </recommendedName>
</protein>
<evidence type="ECO:0000256" key="8">
    <source>
        <dbReference type="ARBA" id="ARBA00022989"/>
    </source>
</evidence>
<organism evidence="11 12">
    <name type="scientific">Lederbergia graminis</name>
    <dbReference type="NCBI Taxonomy" id="735518"/>
    <lineage>
        <taxon>Bacteria</taxon>
        <taxon>Bacillati</taxon>
        <taxon>Bacillota</taxon>
        <taxon>Bacilli</taxon>
        <taxon>Bacillales</taxon>
        <taxon>Bacillaceae</taxon>
        <taxon>Lederbergia</taxon>
    </lineage>
</organism>
<evidence type="ECO:0000256" key="1">
    <source>
        <dbReference type="ARBA" id="ARBA00002254"/>
    </source>
</evidence>
<keyword evidence="5 10" id="KW-0145">Chemotaxis</keyword>
<dbReference type="EMBL" id="JBHSMC010000001">
    <property type="protein sequence ID" value="MFC5463758.1"/>
    <property type="molecule type" value="Genomic_DNA"/>
</dbReference>
<keyword evidence="11" id="KW-0966">Cell projection</keyword>
<dbReference type="PANTHER" id="PTHR35091">
    <property type="entry name" value="FLAGELLAR PROTEIN FLIL"/>
    <property type="match status" value="1"/>
</dbReference>
<keyword evidence="8 10" id="KW-1133">Transmembrane helix</keyword>
<name>A0ABW0LDB0_9BACI</name>
<dbReference type="RefSeq" id="WP_144920115.1">
    <property type="nucleotide sequence ID" value="NZ_JBHSMC010000001.1"/>
</dbReference>
<keyword evidence="4 10" id="KW-1003">Cell membrane</keyword>
<comment type="function">
    <text evidence="1 10">Controls the rotational direction of flagella during chemotaxis.</text>
</comment>
<dbReference type="Pfam" id="PF03748">
    <property type="entry name" value="FliL"/>
    <property type="match status" value="1"/>
</dbReference>
<comment type="similarity">
    <text evidence="3 10">Belongs to the FliL family.</text>
</comment>
<accession>A0ABW0LDB0</accession>
<evidence type="ECO:0000256" key="9">
    <source>
        <dbReference type="ARBA" id="ARBA00023136"/>
    </source>
</evidence>
<evidence type="ECO:0000256" key="6">
    <source>
        <dbReference type="ARBA" id="ARBA00022692"/>
    </source>
</evidence>
<comment type="subcellular location">
    <subcellularLocation>
        <location evidence="2">Cell membrane</location>
        <topology evidence="2">Single-pass membrane protein</topology>
    </subcellularLocation>
</comment>
<keyword evidence="11" id="KW-0969">Cilium</keyword>
<evidence type="ECO:0000256" key="3">
    <source>
        <dbReference type="ARBA" id="ARBA00008281"/>
    </source>
</evidence>
<evidence type="ECO:0000256" key="7">
    <source>
        <dbReference type="ARBA" id="ARBA00022779"/>
    </source>
</evidence>
<evidence type="ECO:0000256" key="10">
    <source>
        <dbReference type="RuleBase" id="RU364125"/>
    </source>
</evidence>
<keyword evidence="6 10" id="KW-0812">Transmembrane</keyword>
<sequence length="141" mass="15774">MNKNVATTMIVLLTAILLLGGLALIVYLKLDEKNSNDEPTIDDILKVSVDIPEITTNLKNGDFVKISFKVQTDGKKAKEELEKREFQVNNLIISELSEMNVSDLAGKDGKEMLQEKVESKINELMQQGKVIQVYITSYVIS</sequence>
<reference evidence="12" key="1">
    <citation type="journal article" date="2019" name="Int. J. Syst. Evol. Microbiol.">
        <title>The Global Catalogue of Microorganisms (GCM) 10K type strain sequencing project: providing services to taxonomists for standard genome sequencing and annotation.</title>
        <authorList>
            <consortium name="The Broad Institute Genomics Platform"/>
            <consortium name="The Broad Institute Genome Sequencing Center for Infectious Disease"/>
            <person name="Wu L."/>
            <person name="Ma J."/>
        </authorList>
    </citation>
    <scope>NUCLEOTIDE SEQUENCE [LARGE SCALE GENOMIC DNA]</scope>
    <source>
        <strain evidence="12">CGMCC 1.12237</strain>
    </source>
</reference>
<dbReference type="Proteomes" id="UP001596147">
    <property type="component" value="Unassembled WGS sequence"/>
</dbReference>
<proteinExistence type="inferred from homology"/>
<dbReference type="NCBIfam" id="NF005826">
    <property type="entry name" value="PRK07718.1"/>
    <property type="match status" value="1"/>
</dbReference>
<gene>
    <name evidence="11" type="primary">fliL</name>
    <name evidence="11" type="ORF">ACFPM4_03190</name>
</gene>
<feature type="transmembrane region" description="Helical" evidence="10">
    <location>
        <begin position="6"/>
        <end position="28"/>
    </location>
</feature>
<keyword evidence="9 10" id="KW-0472">Membrane</keyword>